<dbReference type="SUPFAM" id="SSF53822">
    <property type="entry name" value="Periplasmic binding protein-like I"/>
    <property type="match status" value="1"/>
</dbReference>
<dbReference type="PANTHER" id="PTHR30146:SF109">
    <property type="entry name" value="HTH-TYPE TRANSCRIPTIONAL REGULATOR GALS"/>
    <property type="match status" value="1"/>
</dbReference>
<keyword evidence="1" id="KW-0805">Transcription regulation</keyword>
<organism evidence="5 6">
    <name type="scientific">Frondihabitans peucedani</name>
    <dbReference type="NCBI Taxonomy" id="598626"/>
    <lineage>
        <taxon>Bacteria</taxon>
        <taxon>Bacillati</taxon>
        <taxon>Actinomycetota</taxon>
        <taxon>Actinomycetes</taxon>
        <taxon>Micrococcales</taxon>
        <taxon>Microbacteriaceae</taxon>
        <taxon>Frondihabitans</taxon>
    </lineage>
</organism>
<evidence type="ECO:0000256" key="2">
    <source>
        <dbReference type="ARBA" id="ARBA00023125"/>
    </source>
</evidence>
<dbReference type="EMBL" id="BAABAU010000001">
    <property type="protein sequence ID" value="GAA4265674.1"/>
    <property type="molecule type" value="Genomic_DNA"/>
</dbReference>
<dbReference type="Proteomes" id="UP001501594">
    <property type="component" value="Unassembled WGS sequence"/>
</dbReference>
<feature type="domain" description="HTH lacI-type" evidence="4">
    <location>
        <begin position="3"/>
        <end position="57"/>
    </location>
</feature>
<dbReference type="InterPro" id="IPR000843">
    <property type="entry name" value="HTH_LacI"/>
</dbReference>
<comment type="caution">
    <text evidence="5">The sequence shown here is derived from an EMBL/GenBank/DDBJ whole genome shotgun (WGS) entry which is preliminary data.</text>
</comment>
<dbReference type="InterPro" id="IPR010982">
    <property type="entry name" value="Lambda_DNA-bd_dom_sf"/>
</dbReference>
<dbReference type="CDD" id="cd01392">
    <property type="entry name" value="HTH_LacI"/>
    <property type="match status" value="1"/>
</dbReference>
<dbReference type="PROSITE" id="PS50932">
    <property type="entry name" value="HTH_LACI_2"/>
    <property type="match status" value="1"/>
</dbReference>
<dbReference type="Gene3D" id="3.40.50.2300">
    <property type="match status" value="2"/>
</dbReference>
<protein>
    <submittedName>
        <fullName evidence="5">LacI family DNA-binding transcriptional regulator</fullName>
    </submittedName>
</protein>
<proteinExistence type="predicted"/>
<dbReference type="SUPFAM" id="SSF47413">
    <property type="entry name" value="lambda repressor-like DNA-binding domains"/>
    <property type="match status" value="1"/>
</dbReference>
<sequence>MPATMRDVAARAGVSVKTVSNFFNGYPYMREETRARIGAAVEELDYRVNVSARSLRRGSSGMISLIVPELDQAYFAELAQEVIDAAAPLGLTVLVETTSYLRERELDALSGVHRQLIDGAIFDPLALGPDDAPDLARSLPLVIIGERQFEGLADHVLIADEEVARRVVEHLLEIGRRRILLLGAGSPGTHTAVLRRRGSVAALARAGLTPDEALFVEVDGWNRDAGARATARALESGLRFDAVFGFNDALALGAQWELLERGIAVPGDVAVAGVDDTRDARFAHPTLTTMSPGRAQIARLAVELLARRISEPTAPDGFVSVTADFELIVRDSTRSPASLASLDRRPPRQKDGLR</sequence>
<dbReference type="PANTHER" id="PTHR30146">
    <property type="entry name" value="LACI-RELATED TRANSCRIPTIONAL REPRESSOR"/>
    <property type="match status" value="1"/>
</dbReference>
<dbReference type="CDD" id="cd06267">
    <property type="entry name" value="PBP1_LacI_sugar_binding-like"/>
    <property type="match status" value="1"/>
</dbReference>
<dbReference type="InterPro" id="IPR046335">
    <property type="entry name" value="LacI/GalR-like_sensor"/>
</dbReference>
<keyword evidence="6" id="KW-1185">Reference proteome</keyword>
<dbReference type="SMART" id="SM00354">
    <property type="entry name" value="HTH_LACI"/>
    <property type="match status" value="1"/>
</dbReference>
<dbReference type="Pfam" id="PF00356">
    <property type="entry name" value="LacI"/>
    <property type="match status" value="1"/>
</dbReference>
<gene>
    <name evidence="5" type="ORF">GCM10022256_12860</name>
</gene>
<keyword evidence="2 5" id="KW-0238">DNA-binding</keyword>
<dbReference type="RefSeq" id="WP_344794236.1">
    <property type="nucleotide sequence ID" value="NZ_BAABAU010000001.1"/>
</dbReference>
<dbReference type="GO" id="GO:0003677">
    <property type="term" value="F:DNA binding"/>
    <property type="evidence" value="ECO:0007669"/>
    <property type="project" value="UniProtKB-KW"/>
</dbReference>
<dbReference type="Gene3D" id="1.10.260.40">
    <property type="entry name" value="lambda repressor-like DNA-binding domains"/>
    <property type="match status" value="1"/>
</dbReference>
<reference evidence="6" key="1">
    <citation type="journal article" date="2019" name="Int. J. Syst. Evol. Microbiol.">
        <title>The Global Catalogue of Microorganisms (GCM) 10K type strain sequencing project: providing services to taxonomists for standard genome sequencing and annotation.</title>
        <authorList>
            <consortium name="The Broad Institute Genomics Platform"/>
            <consortium name="The Broad Institute Genome Sequencing Center for Infectious Disease"/>
            <person name="Wu L."/>
            <person name="Ma J."/>
        </authorList>
    </citation>
    <scope>NUCLEOTIDE SEQUENCE [LARGE SCALE GENOMIC DNA]</scope>
    <source>
        <strain evidence="6">JCM 17442</strain>
    </source>
</reference>
<accession>A0ABP8E128</accession>
<keyword evidence="3" id="KW-0804">Transcription</keyword>
<evidence type="ECO:0000313" key="5">
    <source>
        <dbReference type="EMBL" id="GAA4265674.1"/>
    </source>
</evidence>
<evidence type="ECO:0000313" key="6">
    <source>
        <dbReference type="Proteomes" id="UP001501594"/>
    </source>
</evidence>
<evidence type="ECO:0000256" key="3">
    <source>
        <dbReference type="ARBA" id="ARBA00023163"/>
    </source>
</evidence>
<name>A0ABP8E128_9MICO</name>
<evidence type="ECO:0000259" key="4">
    <source>
        <dbReference type="PROSITE" id="PS50932"/>
    </source>
</evidence>
<evidence type="ECO:0000256" key="1">
    <source>
        <dbReference type="ARBA" id="ARBA00023015"/>
    </source>
</evidence>
<dbReference type="Pfam" id="PF13377">
    <property type="entry name" value="Peripla_BP_3"/>
    <property type="match status" value="1"/>
</dbReference>
<dbReference type="InterPro" id="IPR028082">
    <property type="entry name" value="Peripla_BP_I"/>
</dbReference>